<protein>
    <submittedName>
        <fullName evidence="1">Uncharacterized protein</fullName>
    </submittedName>
</protein>
<dbReference type="EMBL" id="MU004533">
    <property type="protein sequence ID" value="KAF2648542.1"/>
    <property type="molecule type" value="Genomic_DNA"/>
</dbReference>
<accession>A0A6A6SM38</accession>
<proteinExistence type="predicted"/>
<sequence length="288" mass="33538">MSCFIEVTNAEKVLEYPSVSKSMPVNVAGLTKKGYYETENSTSIAVEIVSQKEVYEALFPTCTWTEETVDTSKSFEGFTNPRILTQLRDLARRPDHYPAVHSRPEAPYEFLMSLLLLYPWDRDDLITVAERDNLYRCTLDLVKMLKAWDEPTRNQQKKFKKYSTRLGEPLMLNLVNIAFHHTGFSPRQRSAIVLAGRPTQIAGYHDLWAECRFNAVTWIRRCDRDLINYYAELLGESDESGIMRRFSLWKDSFLHERRDRLSLRTVAEVELLMIDGLLIQAVELQRTR</sequence>
<dbReference type="Proteomes" id="UP000799324">
    <property type="component" value="Unassembled WGS sequence"/>
</dbReference>
<gene>
    <name evidence="1" type="ORF">K491DRAFT_698831</name>
</gene>
<dbReference type="AlphaFoldDB" id="A0A6A6SM38"/>
<name>A0A6A6SM38_9PLEO</name>
<evidence type="ECO:0000313" key="1">
    <source>
        <dbReference type="EMBL" id="KAF2648542.1"/>
    </source>
</evidence>
<dbReference type="OrthoDB" id="336240at2759"/>
<evidence type="ECO:0000313" key="2">
    <source>
        <dbReference type="Proteomes" id="UP000799324"/>
    </source>
</evidence>
<reference evidence="1" key="1">
    <citation type="journal article" date="2020" name="Stud. Mycol.">
        <title>101 Dothideomycetes genomes: a test case for predicting lifestyles and emergence of pathogens.</title>
        <authorList>
            <person name="Haridas S."/>
            <person name="Albert R."/>
            <person name="Binder M."/>
            <person name="Bloem J."/>
            <person name="Labutti K."/>
            <person name="Salamov A."/>
            <person name="Andreopoulos B."/>
            <person name="Baker S."/>
            <person name="Barry K."/>
            <person name="Bills G."/>
            <person name="Bluhm B."/>
            <person name="Cannon C."/>
            <person name="Castanera R."/>
            <person name="Culley D."/>
            <person name="Daum C."/>
            <person name="Ezra D."/>
            <person name="Gonzalez J."/>
            <person name="Henrissat B."/>
            <person name="Kuo A."/>
            <person name="Liang C."/>
            <person name="Lipzen A."/>
            <person name="Lutzoni F."/>
            <person name="Magnuson J."/>
            <person name="Mondo S."/>
            <person name="Nolan M."/>
            <person name="Ohm R."/>
            <person name="Pangilinan J."/>
            <person name="Park H.-J."/>
            <person name="Ramirez L."/>
            <person name="Alfaro M."/>
            <person name="Sun H."/>
            <person name="Tritt A."/>
            <person name="Yoshinaga Y."/>
            <person name="Zwiers L.-H."/>
            <person name="Turgeon B."/>
            <person name="Goodwin S."/>
            <person name="Spatafora J."/>
            <person name="Crous P."/>
            <person name="Grigoriev I."/>
        </authorList>
    </citation>
    <scope>NUCLEOTIDE SEQUENCE</scope>
    <source>
        <strain evidence="1">CBS 122681</strain>
    </source>
</reference>
<keyword evidence="2" id="KW-1185">Reference proteome</keyword>
<organism evidence="1 2">
    <name type="scientific">Lophiostoma macrostomum CBS 122681</name>
    <dbReference type="NCBI Taxonomy" id="1314788"/>
    <lineage>
        <taxon>Eukaryota</taxon>
        <taxon>Fungi</taxon>
        <taxon>Dikarya</taxon>
        <taxon>Ascomycota</taxon>
        <taxon>Pezizomycotina</taxon>
        <taxon>Dothideomycetes</taxon>
        <taxon>Pleosporomycetidae</taxon>
        <taxon>Pleosporales</taxon>
        <taxon>Lophiostomataceae</taxon>
        <taxon>Lophiostoma</taxon>
    </lineage>
</organism>